<gene>
    <name evidence="26" type="ORF">DIZ79_09620</name>
</gene>
<comment type="pathway">
    <text evidence="3">Cofactor biosynthesis; tetrahydrofolate biosynthesis; 7,8-dihydrofolate from 2-amino-4-hydroxy-6-hydroxymethyl-7,8-dihydropteridine diphosphate and 4-aminobenzoate: step 2/2.</text>
</comment>
<evidence type="ECO:0000256" key="7">
    <source>
        <dbReference type="ARBA" id="ARBA00013023"/>
    </source>
</evidence>
<evidence type="ECO:0000259" key="25">
    <source>
        <dbReference type="Pfam" id="PF08245"/>
    </source>
</evidence>
<evidence type="ECO:0000256" key="23">
    <source>
        <dbReference type="PIRNR" id="PIRNR001563"/>
    </source>
</evidence>
<dbReference type="EC" id="6.3.2.17" evidence="8"/>
<comment type="catalytic activity">
    <reaction evidence="19">
        <text>(6S)-5,6,7,8-tetrahydrofolyl-(gamma-L-Glu)(n) + L-glutamate + ATP = (6S)-5,6,7,8-tetrahydrofolyl-(gamma-L-Glu)(n+1) + ADP + phosphate + H(+)</text>
        <dbReference type="Rhea" id="RHEA:10580"/>
        <dbReference type="Rhea" id="RHEA-COMP:14738"/>
        <dbReference type="Rhea" id="RHEA-COMP:14740"/>
        <dbReference type="ChEBI" id="CHEBI:15378"/>
        <dbReference type="ChEBI" id="CHEBI:29985"/>
        <dbReference type="ChEBI" id="CHEBI:30616"/>
        <dbReference type="ChEBI" id="CHEBI:43474"/>
        <dbReference type="ChEBI" id="CHEBI:141005"/>
        <dbReference type="ChEBI" id="CHEBI:456216"/>
        <dbReference type="EC" id="6.3.2.17"/>
    </reaction>
</comment>
<evidence type="ECO:0000256" key="4">
    <source>
        <dbReference type="ARBA" id="ARBA00005150"/>
    </source>
</evidence>
<dbReference type="InterPro" id="IPR036565">
    <property type="entry name" value="Mur-like_cat_sf"/>
</dbReference>
<accession>A0A370DY96</accession>
<sequence>MRFISLDDWLTWQSSLHPHEIELGLDRVVSVWQRLRPSGLASPVVTIAGTNGKGSSVAMLESIFKQAGYRTGAYTSPHLVHYNERVRLNSIPVSDEQLCRAFQRVDDARGEVALTYFEFGTLAALDIFAELTPDLVILEVGLGGRLDAVNIIDADVAVITTVALDHTDWLGETLDQIGAEKAGIMRSNRPVIMADKELPSSVYQHAESIGAIQCRVDVDFHAIPSDDGWRWKGGRQEYSNLPMPALPGVFQLQNAAAVLAVVEQLSSRFVVESQDVAKGLASVHLAGRYQLIDWDVPVVLDVAHNIQAAEALRDNLWERAAKGSVLAVFAMLADKDVAGVIQVLDQDVDSWYLVELSGSRSCTVEQLEAALRKAGSSSRVSRFSSVNDGLQAAMADAGRGDSVLVFGSFLTVGEALQYLEPVADVFLGA</sequence>
<protein>
    <recommendedName>
        <fullName evidence="9">Dihydrofolate synthase/folylpolyglutamate synthase</fullName>
        <ecNumber evidence="7">6.3.2.12</ecNumber>
        <ecNumber evidence="8">6.3.2.17</ecNumber>
    </recommendedName>
    <alternativeName>
        <fullName evidence="18">Folylpoly-gamma-glutamate synthetase-dihydrofolate synthetase</fullName>
    </alternativeName>
    <alternativeName>
        <fullName evidence="16">Folylpolyglutamate synthetase</fullName>
    </alternativeName>
    <alternativeName>
        <fullName evidence="17">Tetrahydrofolylpolyglutamate synthase</fullName>
    </alternativeName>
</protein>
<dbReference type="GO" id="GO:0004326">
    <property type="term" value="F:tetrahydrofolylpolyglutamate synthase activity"/>
    <property type="evidence" value="ECO:0007669"/>
    <property type="project" value="UniProtKB-EC"/>
</dbReference>
<proteinExistence type="inferred from homology"/>
<comment type="pathway">
    <text evidence="4">Cofactor biosynthesis; tetrahydrofolylpolyglutamate biosynthesis.</text>
</comment>
<keyword evidence="12 23" id="KW-0547">Nucleotide-binding</keyword>
<evidence type="ECO:0000313" key="27">
    <source>
        <dbReference type="Proteomes" id="UP000255508"/>
    </source>
</evidence>
<evidence type="ECO:0000256" key="21">
    <source>
        <dbReference type="ARBA" id="ARBA00049035"/>
    </source>
</evidence>
<dbReference type="UniPathway" id="UPA00077">
    <property type="reaction ID" value="UER00157"/>
</dbReference>
<comment type="catalytic activity">
    <reaction evidence="22">
        <text>7,8-dihydropteroate + L-glutamate + ATP = 7,8-dihydrofolate + ADP + phosphate + H(+)</text>
        <dbReference type="Rhea" id="RHEA:23584"/>
        <dbReference type="ChEBI" id="CHEBI:15378"/>
        <dbReference type="ChEBI" id="CHEBI:17839"/>
        <dbReference type="ChEBI" id="CHEBI:29985"/>
        <dbReference type="ChEBI" id="CHEBI:30616"/>
        <dbReference type="ChEBI" id="CHEBI:43474"/>
        <dbReference type="ChEBI" id="CHEBI:57451"/>
        <dbReference type="ChEBI" id="CHEBI:456216"/>
        <dbReference type="EC" id="6.3.2.12"/>
    </reaction>
</comment>
<evidence type="ECO:0000256" key="6">
    <source>
        <dbReference type="ARBA" id="ARBA00011245"/>
    </source>
</evidence>
<dbReference type="InterPro" id="IPR004101">
    <property type="entry name" value="Mur_ligase_C"/>
</dbReference>
<dbReference type="SUPFAM" id="SSF53623">
    <property type="entry name" value="MurD-like peptide ligases, catalytic domain"/>
    <property type="match status" value="1"/>
</dbReference>
<dbReference type="EMBL" id="QFXD01000172">
    <property type="protein sequence ID" value="RDH90278.1"/>
    <property type="molecule type" value="Genomic_DNA"/>
</dbReference>
<dbReference type="FunFam" id="3.40.1190.10:FF:000004">
    <property type="entry name" value="Dihydrofolate synthase/folylpolyglutamate synthase"/>
    <property type="match status" value="1"/>
</dbReference>
<evidence type="ECO:0000256" key="9">
    <source>
        <dbReference type="ARBA" id="ARBA00019357"/>
    </source>
</evidence>
<dbReference type="EC" id="6.3.2.12" evidence="7"/>
<comment type="catalytic activity">
    <reaction evidence="21">
        <text>(6R)-5,10-methylenetetrahydrofolyl-(gamma-L-Glu)(n) + L-glutamate + ATP = (6R)-5,10-methylenetetrahydrofolyl-(gamma-L-Glu)(n+1) + ADP + phosphate + H(+)</text>
        <dbReference type="Rhea" id="RHEA:51912"/>
        <dbReference type="Rhea" id="RHEA-COMP:13257"/>
        <dbReference type="Rhea" id="RHEA-COMP:13258"/>
        <dbReference type="ChEBI" id="CHEBI:15378"/>
        <dbReference type="ChEBI" id="CHEBI:29985"/>
        <dbReference type="ChEBI" id="CHEBI:30616"/>
        <dbReference type="ChEBI" id="CHEBI:43474"/>
        <dbReference type="ChEBI" id="CHEBI:136572"/>
        <dbReference type="ChEBI" id="CHEBI:456216"/>
        <dbReference type="EC" id="6.3.2.17"/>
    </reaction>
</comment>
<dbReference type="Pfam" id="PF08245">
    <property type="entry name" value="Mur_ligase_M"/>
    <property type="match status" value="1"/>
</dbReference>
<dbReference type="GO" id="GO:0005737">
    <property type="term" value="C:cytoplasm"/>
    <property type="evidence" value="ECO:0007669"/>
    <property type="project" value="TreeGrafter"/>
</dbReference>
<dbReference type="GO" id="GO:0008841">
    <property type="term" value="F:dihydrofolate synthase activity"/>
    <property type="evidence" value="ECO:0007669"/>
    <property type="project" value="UniProtKB-EC"/>
</dbReference>
<evidence type="ECO:0000256" key="19">
    <source>
        <dbReference type="ARBA" id="ARBA00047493"/>
    </source>
</evidence>
<evidence type="ECO:0000313" key="26">
    <source>
        <dbReference type="EMBL" id="RDH90278.1"/>
    </source>
</evidence>
<dbReference type="SUPFAM" id="SSF53244">
    <property type="entry name" value="MurD-like peptide ligases, peptide-binding domain"/>
    <property type="match status" value="1"/>
</dbReference>
<evidence type="ECO:0000256" key="17">
    <source>
        <dbReference type="ARBA" id="ARBA00030592"/>
    </source>
</evidence>
<evidence type="ECO:0000256" key="5">
    <source>
        <dbReference type="ARBA" id="ARBA00008276"/>
    </source>
</evidence>
<evidence type="ECO:0000256" key="1">
    <source>
        <dbReference type="ARBA" id="ARBA00001946"/>
    </source>
</evidence>
<dbReference type="PANTHER" id="PTHR11136">
    <property type="entry name" value="FOLYLPOLYGLUTAMATE SYNTHASE-RELATED"/>
    <property type="match status" value="1"/>
</dbReference>
<keyword evidence="11" id="KW-0479">Metal-binding</keyword>
<reference evidence="26 27" key="1">
    <citation type="journal article" date="2018" name="ISME J.">
        <title>Endosymbiont genomes yield clues of tubeworm success.</title>
        <authorList>
            <person name="Li Y."/>
            <person name="Liles M.R."/>
            <person name="Halanych K.M."/>
        </authorList>
    </citation>
    <scope>NUCLEOTIDE SEQUENCE [LARGE SCALE GENOMIC DNA]</scope>
    <source>
        <strain evidence="26">A1422</strain>
    </source>
</reference>
<dbReference type="Pfam" id="PF02875">
    <property type="entry name" value="Mur_ligase_C"/>
    <property type="match status" value="1"/>
</dbReference>
<feature type="domain" description="Mur ligase central" evidence="25">
    <location>
        <begin position="47"/>
        <end position="261"/>
    </location>
</feature>
<evidence type="ECO:0000256" key="13">
    <source>
        <dbReference type="ARBA" id="ARBA00022840"/>
    </source>
</evidence>
<evidence type="ECO:0000256" key="15">
    <source>
        <dbReference type="ARBA" id="ARBA00022909"/>
    </source>
</evidence>
<dbReference type="GO" id="GO:0046654">
    <property type="term" value="P:tetrahydrofolate biosynthetic process"/>
    <property type="evidence" value="ECO:0007669"/>
    <property type="project" value="UniProtKB-UniPathway"/>
</dbReference>
<dbReference type="GO" id="GO:0046656">
    <property type="term" value="P:folic acid biosynthetic process"/>
    <property type="evidence" value="ECO:0007669"/>
    <property type="project" value="UniProtKB-KW"/>
</dbReference>
<evidence type="ECO:0000256" key="12">
    <source>
        <dbReference type="ARBA" id="ARBA00022741"/>
    </source>
</evidence>
<keyword evidence="14" id="KW-0460">Magnesium</keyword>
<evidence type="ECO:0000256" key="2">
    <source>
        <dbReference type="ARBA" id="ARBA00002714"/>
    </source>
</evidence>
<evidence type="ECO:0000256" key="14">
    <source>
        <dbReference type="ARBA" id="ARBA00022842"/>
    </source>
</evidence>
<evidence type="ECO:0000256" key="18">
    <source>
        <dbReference type="ARBA" id="ARBA00032510"/>
    </source>
</evidence>
<keyword evidence="13 23" id="KW-0067">ATP-binding</keyword>
<comment type="function">
    <text evidence="2">Functions in two distinct reactions of the de novo folate biosynthetic pathway. Catalyzes the addition of a glutamate residue to dihydropteroate (7,8-dihydropteroate or H2Pte) to form dihydrofolate (7,8-dihydrofolate monoglutamate or H2Pte-Glu). Also catalyzes successive additions of L-glutamate to tetrahydrofolate or 10-formyltetrahydrofolate or 5,10-methylenetetrahydrofolate, leading to folylpolyglutamate derivatives.</text>
</comment>
<dbReference type="PANTHER" id="PTHR11136:SF0">
    <property type="entry name" value="DIHYDROFOLATE SYNTHETASE-RELATED"/>
    <property type="match status" value="1"/>
</dbReference>
<evidence type="ECO:0000256" key="8">
    <source>
        <dbReference type="ARBA" id="ARBA00013025"/>
    </source>
</evidence>
<evidence type="ECO:0000256" key="3">
    <source>
        <dbReference type="ARBA" id="ARBA00004799"/>
    </source>
</evidence>
<comment type="caution">
    <text evidence="26">The sequence shown here is derived from an EMBL/GenBank/DDBJ whole genome shotgun (WGS) entry which is preliminary data.</text>
</comment>
<dbReference type="AlphaFoldDB" id="A0A370DY96"/>
<dbReference type="Gene3D" id="3.40.1190.10">
    <property type="entry name" value="Mur-like, catalytic domain"/>
    <property type="match status" value="1"/>
</dbReference>
<keyword evidence="15" id="KW-0289">Folate biosynthesis</keyword>
<evidence type="ECO:0000256" key="10">
    <source>
        <dbReference type="ARBA" id="ARBA00022598"/>
    </source>
</evidence>
<keyword evidence="10 23" id="KW-0436">Ligase</keyword>
<dbReference type="InterPro" id="IPR013221">
    <property type="entry name" value="Mur_ligase_cen"/>
</dbReference>
<dbReference type="PIRSF" id="PIRSF001563">
    <property type="entry name" value="Folylpolyglu_synth"/>
    <property type="match status" value="1"/>
</dbReference>
<dbReference type="NCBIfam" id="NF008101">
    <property type="entry name" value="PRK10846.1"/>
    <property type="match status" value="1"/>
</dbReference>
<evidence type="ECO:0000256" key="16">
    <source>
        <dbReference type="ARBA" id="ARBA00030048"/>
    </source>
</evidence>
<dbReference type="InterPro" id="IPR036615">
    <property type="entry name" value="Mur_ligase_C_dom_sf"/>
</dbReference>
<dbReference type="GO" id="GO:0046872">
    <property type="term" value="F:metal ion binding"/>
    <property type="evidence" value="ECO:0007669"/>
    <property type="project" value="UniProtKB-KW"/>
</dbReference>
<evidence type="ECO:0000256" key="11">
    <source>
        <dbReference type="ARBA" id="ARBA00022723"/>
    </source>
</evidence>
<comment type="subunit">
    <text evidence="6">Monomer.</text>
</comment>
<dbReference type="NCBIfam" id="TIGR01499">
    <property type="entry name" value="folC"/>
    <property type="match status" value="1"/>
</dbReference>
<evidence type="ECO:0000256" key="20">
    <source>
        <dbReference type="ARBA" id="ARBA00047808"/>
    </source>
</evidence>
<comment type="cofactor">
    <cofactor evidence="1">
        <name>Mg(2+)</name>
        <dbReference type="ChEBI" id="CHEBI:18420"/>
    </cofactor>
</comment>
<dbReference type="Proteomes" id="UP000255508">
    <property type="component" value="Unassembled WGS sequence"/>
</dbReference>
<dbReference type="InterPro" id="IPR001645">
    <property type="entry name" value="Folylpolyglutamate_synth"/>
</dbReference>
<evidence type="ECO:0000259" key="24">
    <source>
        <dbReference type="Pfam" id="PF02875"/>
    </source>
</evidence>
<dbReference type="GO" id="GO:0005524">
    <property type="term" value="F:ATP binding"/>
    <property type="evidence" value="ECO:0007669"/>
    <property type="project" value="UniProtKB-KW"/>
</dbReference>
<name>A0A370DY96_9GAMM</name>
<feature type="domain" description="Mur ligase C-terminal" evidence="24">
    <location>
        <begin position="287"/>
        <end position="409"/>
    </location>
</feature>
<comment type="similarity">
    <text evidence="5 23">Belongs to the folylpolyglutamate synthase family.</text>
</comment>
<dbReference type="Gene3D" id="3.90.190.20">
    <property type="entry name" value="Mur ligase, C-terminal domain"/>
    <property type="match status" value="1"/>
</dbReference>
<evidence type="ECO:0000256" key="22">
    <source>
        <dbReference type="ARBA" id="ARBA00049161"/>
    </source>
</evidence>
<comment type="catalytic activity">
    <reaction evidence="20">
        <text>10-formyltetrahydrofolyl-(gamma-L-Glu)(n) + L-glutamate + ATP = 10-formyltetrahydrofolyl-(gamma-L-Glu)(n+1) + ADP + phosphate + H(+)</text>
        <dbReference type="Rhea" id="RHEA:51904"/>
        <dbReference type="Rhea" id="RHEA-COMP:13088"/>
        <dbReference type="Rhea" id="RHEA-COMP:14300"/>
        <dbReference type="ChEBI" id="CHEBI:15378"/>
        <dbReference type="ChEBI" id="CHEBI:29985"/>
        <dbReference type="ChEBI" id="CHEBI:30616"/>
        <dbReference type="ChEBI" id="CHEBI:43474"/>
        <dbReference type="ChEBI" id="CHEBI:134413"/>
        <dbReference type="ChEBI" id="CHEBI:456216"/>
        <dbReference type="EC" id="6.3.2.17"/>
    </reaction>
</comment>
<organism evidence="26 27">
    <name type="scientific">endosymbiont of Lamellibrachia luymesi</name>
    <dbReference type="NCBI Taxonomy" id="2200907"/>
    <lineage>
        <taxon>Bacteria</taxon>
        <taxon>Pseudomonadati</taxon>
        <taxon>Pseudomonadota</taxon>
        <taxon>Gammaproteobacteria</taxon>
        <taxon>sulfur-oxidizing symbionts</taxon>
    </lineage>
</organism>